<comment type="caution">
    <text evidence="1">The sequence shown here is derived from an EMBL/GenBank/DDBJ whole genome shotgun (WGS) entry which is preliminary data.</text>
</comment>
<keyword evidence="2" id="KW-1185">Reference proteome</keyword>
<dbReference type="Proteomes" id="UP000632339">
    <property type="component" value="Unassembled WGS sequence"/>
</dbReference>
<proteinExistence type="predicted"/>
<sequence>MNGWYAFTETSGGTSFEVKCVFFEDGMFIYHFNPAYFKETADKKNGFYSRGTQWGRYVLVGDTIKAQFIESPGGMSWSKGHIWFQIANRTSLKWLAFKYGDPIHVANIGQYQNRDMSIGSFTSAPAMPNADKAWIKSRSWFWCDIQKFKVWKQQRK</sequence>
<gene>
    <name evidence="1" type="ORF">GCM10010967_12870</name>
</gene>
<evidence type="ECO:0000313" key="2">
    <source>
        <dbReference type="Proteomes" id="UP000632339"/>
    </source>
</evidence>
<organism evidence="1 2">
    <name type="scientific">Dyadobacter beijingensis</name>
    <dbReference type="NCBI Taxonomy" id="365489"/>
    <lineage>
        <taxon>Bacteria</taxon>
        <taxon>Pseudomonadati</taxon>
        <taxon>Bacteroidota</taxon>
        <taxon>Cytophagia</taxon>
        <taxon>Cytophagales</taxon>
        <taxon>Spirosomataceae</taxon>
        <taxon>Dyadobacter</taxon>
    </lineage>
</organism>
<dbReference type="EMBL" id="BMLI01000001">
    <property type="protein sequence ID" value="GGM82628.1"/>
    <property type="molecule type" value="Genomic_DNA"/>
</dbReference>
<evidence type="ECO:0000313" key="1">
    <source>
        <dbReference type="EMBL" id="GGM82628.1"/>
    </source>
</evidence>
<reference evidence="2" key="1">
    <citation type="journal article" date="2019" name="Int. J. Syst. Evol. Microbiol.">
        <title>The Global Catalogue of Microorganisms (GCM) 10K type strain sequencing project: providing services to taxonomists for standard genome sequencing and annotation.</title>
        <authorList>
            <consortium name="The Broad Institute Genomics Platform"/>
            <consortium name="The Broad Institute Genome Sequencing Center for Infectious Disease"/>
            <person name="Wu L."/>
            <person name="Ma J."/>
        </authorList>
    </citation>
    <scope>NUCLEOTIDE SEQUENCE [LARGE SCALE GENOMIC DNA]</scope>
    <source>
        <strain evidence="2">CGMCC 1.6375</strain>
    </source>
</reference>
<name>A0ABQ2HJE5_9BACT</name>
<protein>
    <submittedName>
        <fullName evidence="1">Uncharacterized protein</fullName>
    </submittedName>
</protein>
<accession>A0ABQ2HJE5</accession>